<reference evidence="13" key="1">
    <citation type="submission" date="2022-12" db="EMBL/GenBank/DDBJ databases">
        <title>Draft genome assemblies for two species of Escallonia (Escalloniales).</title>
        <authorList>
            <person name="Chanderbali A."/>
            <person name="Dervinis C."/>
            <person name="Anghel I."/>
            <person name="Soltis D."/>
            <person name="Soltis P."/>
            <person name="Zapata F."/>
        </authorList>
    </citation>
    <scope>NUCLEOTIDE SEQUENCE</scope>
    <source>
        <strain evidence="13">UCBG64.0493</strain>
        <tissue evidence="13">Leaf</tissue>
    </source>
</reference>
<dbReference type="PROSITE" id="PS50994">
    <property type="entry name" value="INTEGRASE"/>
    <property type="match status" value="1"/>
</dbReference>
<evidence type="ECO:0000256" key="7">
    <source>
        <dbReference type="ARBA" id="ARBA00022918"/>
    </source>
</evidence>
<accession>A0AA88W9S2</accession>
<dbReference type="SUPFAM" id="SSF53098">
    <property type="entry name" value="Ribonuclease H-like"/>
    <property type="match status" value="1"/>
</dbReference>
<dbReference type="GO" id="GO:0003676">
    <property type="term" value="F:nucleic acid binding"/>
    <property type="evidence" value="ECO:0007669"/>
    <property type="project" value="InterPro"/>
</dbReference>
<feature type="compositionally biased region" description="Acidic residues" evidence="11">
    <location>
        <begin position="139"/>
        <end position="151"/>
    </location>
</feature>
<evidence type="ECO:0000256" key="1">
    <source>
        <dbReference type="ARBA" id="ARBA00022722"/>
    </source>
</evidence>
<dbReference type="GO" id="GO:0006310">
    <property type="term" value="P:DNA recombination"/>
    <property type="evidence" value="ECO:0007669"/>
    <property type="project" value="UniProtKB-KW"/>
</dbReference>
<feature type="region of interest" description="Disordered" evidence="11">
    <location>
        <begin position="137"/>
        <end position="179"/>
    </location>
</feature>
<dbReference type="InterPro" id="IPR039537">
    <property type="entry name" value="Retrotran_Ty1/copia-like"/>
</dbReference>
<keyword evidence="8" id="KW-0239">DNA-directed DNA polymerase</keyword>
<organism evidence="13 14">
    <name type="scientific">Escallonia herrerae</name>
    <dbReference type="NCBI Taxonomy" id="1293975"/>
    <lineage>
        <taxon>Eukaryota</taxon>
        <taxon>Viridiplantae</taxon>
        <taxon>Streptophyta</taxon>
        <taxon>Embryophyta</taxon>
        <taxon>Tracheophyta</taxon>
        <taxon>Spermatophyta</taxon>
        <taxon>Magnoliopsida</taxon>
        <taxon>eudicotyledons</taxon>
        <taxon>Gunneridae</taxon>
        <taxon>Pentapetalae</taxon>
        <taxon>asterids</taxon>
        <taxon>campanulids</taxon>
        <taxon>Escalloniales</taxon>
        <taxon>Escalloniaceae</taxon>
        <taxon>Escallonia</taxon>
    </lineage>
</organism>
<keyword evidence="8" id="KW-0808">Transferase</keyword>
<dbReference type="InterPro" id="IPR036397">
    <property type="entry name" value="RNaseH_sf"/>
</dbReference>
<dbReference type="Proteomes" id="UP001188597">
    <property type="component" value="Unassembled WGS sequence"/>
</dbReference>
<comment type="caution">
    <text evidence="13">The sequence shown here is derived from an EMBL/GenBank/DDBJ whole genome shotgun (WGS) entry which is preliminary data.</text>
</comment>
<evidence type="ECO:0000256" key="5">
    <source>
        <dbReference type="ARBA" id="ARBA00022842"/>
    </source>
</evidence>
<evidence type="ECO:0000256" key="10">
    <source>
        <dbReference type="ARBA" id="ARBA00023268"/>
    </source>
</evidence>
<dbReference type="InterPro" id="IPR013103">
    <property type="entry name" value="RVT_2"/>
</dbReference>
<evidence type="ECO:0000256" key="4">
    <source>
        <dbReference type="ARBA" id="ARBA00022801"/>
    </source>
</evidence>
<protein>
    <recommendedName>
        <fullName evidence="12">Integrase catalytic domain-containing protein</fullName>
    </recommendedName>
</protein>
<dbReference type="Gene3D" id="3.30.420.10">
    <property type="entry name" value="Ribonuclease H-like superfamily/Ribonuclease H"/>
    <property type="match status" value="1"/>
</dbReference>
<keyword evidence="8" id="KW-0548">Nucleotidyltransferase</keyword>
<evidence type="ECO:0000259" key="12">
    <source>
        <dbReference type="PROSITE" id="PS50994"/>
    </source>
</evidence>
<dbReference type="GO" id="GO:0015074">
    <property type="term" value="P:DNA integration"/>
    <property type="evidence" value="ECO:0007669"/>
    <property type="project" value="UniProtKB-KW"/>
</dbReference>
<dbReference type="GO" id="GO:0016787">
    <property type="term" value="F:hydrolase activity"/>
    <property type="evidence" value="ECO:0007669"/>
    <property type="project" value="UniProtKB-KW"/>
</dbReference>
<evidence type="ECO:0000256" key="9">
    <source>
        <dbReference type="ARBA" id="ARBA00023172"/>
    </source>
</evidence>
<evidence type="ECO:0000313" key="14">
    <source>
        <dbReference type="Proteomes" id="UP001188597"/>
    </source>
</evidence>
<name>A0AA88W9S2_9ASTE</name>
<keyword evidence="14" id="KW-1185">Reference proteome</keyword>
<keyword evidence="7" id="KW-0695">RNA-directed DNA polymerase</keyword>
<dbReference type="GO" id="GO:0003887">
    <property type="term" value="F:DNA-directed DNA polymerase activity"/>
    <property type="evidence" value="ECO:0007669"/>
    <property type="project" value="UniProtKB-KW"/>
</dbReference>
<keyword evidence="9" id="KW-0233">DNA recombination</keyword>
<dbReference type="AlphaFoldDB" id="A0AA88W9S2"/>
<evidence type="ECO:0000256" key="8">
    <source>
        <dbReference type="ARBA" id="ARBA00022932"/>
    </source>
</evidence>
<dbReference type="InterPro" id="IPR001584">
    <property type="entry name" value="Integrase_cat-core"/>
</dbReference>
<dbReference type="CDD" id="cd09272">
    <property type="entry name" value="RNase_HI_RT_Ty1"/>
    <property type="match status" value="1"/>
</dbReference>
<dbReference type="PANTHER" id="PTHR42648:SF11">
    <property type="entry name" value="TRANSPOSON TY4-P GAG-POL POLYPROTEIN"/>
    <property type="match status" value="1"/>
</dbReference>
<keyword evidence="3" id="KW-0255">Endonuclease</keyword>
<keyword evidence="2" id="KW-0479">Metal-binding</keyword>
<keyword evidence="1" id="KW-0540">Nuclease</keyword>
<dbReference type="Pfam" id="PF07727">
    <property type="entry name" value="RVT_2"/>
    <property type="match status" value="2"/>
</dbReference>
<evidence type="ECO:0000313" key="13">
    <source>
        <dbReference type="EMBL" id="KAK3022503.1"/>
    </source>
</evidence>
<dbReference type="PANTHER" id="PTHR42648">
    <property type="entry name" value="TRANSPOSASE, PUTATIVE-RELATED"/>
    <property type="match status" value="1"/>
</dbReference>
<dbReference type="EMBL" id="JAVXUP010000707">
    <property type="protein sequence ID" value="KAK3022503.1"/>
    <property type="molecule type" value="Genomic_DNA"/>
</dbReference>
<evidence type="ECO:0000256" key="6">
    <source>
        <dbReference type="ARBA" id="ARBA00022908"/>
    </source>
</evidence>
<dbReference type="GO" id="GO:0046872">
    <property type="term" value="F:metal ion binding"/>
    <property type="evidence" value="ECO:0007669"/>
    <property type="project" value="UniProtKB-KW"/>
</dbReference>
<evidence type="ECO:0000256" key="3">
    <source>
        <dbReference type="ARBA" id="ARBA00022759"/>
    </source>
</evidence>
<feature type="compositionally biased region" description="Basic and acidic residues" evidence="11">
    <location>
        <begin position="158"/>
        <end position="178"/>
    </location>
</feature>
<gene>
    <name evidence="13" type="ORF">RJ639_046780</name>
</gene>
<proteinExistence type="predicted"/>
<evidence type="ECO:0000256" key="11">
    <source>
        <dbReference type="SAM" id="MobiDB-lite"/>
    </source>
</evidence>
<feature type="domain" description="Integrase catalytic" evidence="12">
    <location>
        <begin position="1"/>
        <end position="110"/>
    </location>
</feature>
<keyword evidence="6" id="KW-0229">DNA integration</keyword>
<keyword evidence="4" id="KW-0378">Hydrolase</keyword>
<evidence type="ECO:0000256" key="2">
    <source>
        <dbReference type="ARBA" id="ARBA00022723"/>
    </source>
</evidence>
<keyword evidence="10" id="KW-0511">Multifunctional enzyme</keyword>
<dbReference type="GO" id="GO:0003964">
    <property type="term" value="F:RNA-directed DNA polymerase activity"/>
    <property type="evidence" value="ECO:0007669"/>
    <property type="project" value="UniProtKB-KW"/>
</dbReference>
<dbReference type="GO" id="GO:0004519">
    <property type="term" value="F:endonuclease activity"/>
    <property type="evidence" value="ECO:0007669"/>
    <property type="project" value="UniProtKB-KW"/>
</dbReference>
<sequence>MVKRETGKSLKCLSTDNGSEYTSNKFEAYCADHGIWHEKTVPRTPQHNSVAKRINRTIVEKVRCRLKKAKLPKSLWGEAVRTGYYLINRLWDPKQKKLFRSRDMVFQENQNLADLEKQTRPMNVRALDLALVPSSSLDATDEEEVNEEASETDIPGTDDVKVEPETEGLDQGKHEKPPETTVPQILRSTKQCVINDNFIILLPYVDDMLIVGQDADRIHQLKDDLFKPFDMKDLGNAEQILGMKITRDRKNATYHFRTKHIDICYHWIREVVETQLLKLEKIQKDKNPADMMTNVVPRKKLKLCKKLAEMDSNVAESTEVEEPVTYKEAIKSTELAQWTVQMNEDMESLYKNQMWELVKPSVGQKIIGCKWVYKKKEGILELEDAKYKARLVVKDFTQKEGIDYNEIFSPVVKHTSIRMLLAVVALYNLELEQIDVKTTFLHGELKEQIFMRQPEGFVIQDKEGHVFLLKKSLYGLKQSSNSSTLS</sequence>
<keyword evidence="5" id="KW-0460">Magnesium</keyword>
<dbReference type="InterPro" id="IPR012337">
    <property type="entry name" value="RNaseH-like_sf"/>
</dbReference>